<dbReference type="Proteomes" id="UP000828048">
    <property type="component" value="Chromosome 12"/>
</dbReference>
<keyword evidence="2" id="KW-1185">Reference proteome</keyword>
<comment type="caution">
    <text evidence="1">The sequence shown here is derived from an EMBL/GenBank/DDBJ whole genome shotgun (WGS) entry which is preliminary data.</text>
</comment>
<reference evidence="1 2" key="1">
    <citation type="journal article" date="2021" name="Hortic Res">
        <title>High-quality reference genome and annotation aids understanding of berry development for evergreen blueberry (Vaccinium darrowii).</title>
        <authorList>
            <person name="Yu J."/>
            <person name="Hulse-Kemp A.M."/>
            <person name="Babiker E."/>
            <person name="Staton M."/>
        </authorList>
    </citation>
    <scope>NUCLEOTIDE SEQUENCE [LARGE SCALE GENOMIC DNA]</scope>
    <source>
        <strain evidence="2">cv. NJ 8807/NJ 8810</strain>
        <tissue evidence="1">Young leaf</tissue>
    </source>
</reference>
<proteinExistence type="predicted"/>
<evidence type="ECO:0000313" key="1">
    <source>
        <dbReference type="EMBL" id="KAH7863661.1"/>
    </source>
</evidence>
<organism evidence="1 2">
    <name type="scientific">Vaccinium darrowii</name>
    <dbReference type="NCBI Taxonomy" id="229202"/>
    <lineage>
        <taxon>Eukaryota</taxon>
        <taxon>Viridiplantae</taxon>
        <taxon>Streptophyta</taxon>
        <taxon>Embryophyta</taxon>
        <taxon>Tracheophyta</taxon>
        <taxon>Spermatophyta</taxon>
        <taxon>Magnoliopsida</taxon>
        <taxon>eudicotyledons</taxon>
        <taxon>Gunneridae</taxon>
        <taxon>Pentapetalae</taxon>
        <taxon>asterids</taxon>
        <taxon>Ericales</taxon>
        <taxon>Ericaceae</taxon>
        <taxon>Vaccinioideae</taxon>
        <taxon>Vaccinieae</taxon>
        <taxon>Vaccinium</taxon>
    </lineage>
</organism>
<sequence>MDNQHACSPIVYQPVLHLIDIRGPTTYFGFVLLFRSTTEHHDGTRRRYKSDLVEWSRPDFHVSRDPVFFIIDACFPNRSNLVRTNLLRAPLRPFCIHLRGRTMLHNVGFGIGSQVRSVSVEALKPSDTFPRRHNSATPEDQTKMAEVCGFPSLDSLIDATVPKSIRIGKMEFSKFDDGLTENQMIEHMKKLASKNKPPGEFGADIVVGSAQRFGVPMGYGGPHAAFLATSQEYKRMMPGRIIGMSVDSSGKPALRMAMQTREQHIRRDKATSNICTAQALLANMAAMYAVYHGPEGLKTIAQRVHSLAGTFAAGLKKLGTVEVQGHSFFDTVKVKCPDSKAIADAAYKSEMNLRIVDQNTITVAFDETTTLEDVDELFIVFAFGKPVTFTAASLAPDVQNKIPAGLVRQSPYLTHQIFNSYHTEHELLRYIHRLQSKDLSLCHSMIPLGSCTMKLNATTEMMPVTWPSFSDMHPFAPTEQAEGYQEMFKDLGELLCTITGFDSFSLQPNAGAAGEYAGLMVIRAYHQARGDHHRNVCIIPVSAHGTNPASAAMCGMKIVAVGTDAKGNINIEELKKAAEANKDNLSALMVTYPSTHGVYEEGIDEICKIIHDNGGQVYMDGANMNAQVGLTSPGWIGADVCHLNLHKTFCIPHGGGGPGMGPIGVKKHLAPFLPSHPVVPTGGIPCPDKIQPLGTISAAPWGSALILPISYTYIAMMGSKGLTEASKIAILNANYMAKRLENDYPILFRGVNGTVAHEFIVDLRGFKNTAGIEPEDVAKRLMDYGFHGPTMSWPVPGTLMIEPTESESKAELDRFCDALISIREEIAHIEKGKADINNNVLKGAPHPPSLLMADAWTQPYSREYAAFPASWLRSSKFWPTTGRVDNVYGDRNLICTLLPATQVVEEQAAATA</sequence>
<protein>
    <submittedName>
        <fullName evidence="1">Uncharacterized protein</fullName>
    </submittedName>
</protein>
<accession>A0ACB7ZDY5</accession>
<evidence type="ECO:0000313" key="2">
    <source>
        <dbReference type="Proteomes" id="UP000828048"/>
    </source>
</evidence>
<gene>
    <name evidence="1" type="ORF">Vadar_020455</name>
</gene>
<dbReference type="EMBL" id="CM037162">
    <property type="protein sequence ID" value="KAH7863661.1"/>
    <property type="molecule type" value="Genomic_DNA"/>
</dbReference>
<name>A0ACB7ZDY5_9ERIC</name>